<evidence type="ECO:0000256" key="5">
    <source>
        <dbReference type="ARBA" id="ARBA00022679"/>
    </source>
</evidence>
<evidence type="ECO:0000256" key="7">
    <source>
        <dbReference type="ARBA" id="ARBA00022777"/>
    </source>
</evidence>
<dbReference type="Pfam" id="PF00512">
    <property type="entry name" value="HisKA"/>
    <property type="match status" value="1"/>
</dbReference>
<dbReference type="Gene3D" id="1.10.287.130">
    <property type="match status" value="1"/>
</dbReference>
<keyword evidence="7 13" id="KW-0418">Kinase</keyword>
<dbReference type="GO" id="GO:0000155">
    <property type="term" value="F:phosphorelay sensor kinase activity"/>
    <property type="evidence" value="ECO:0007669"/>
    <property type="project" value="InterPro"/>
</dbReference>
<protein>
    <recommendedName>
        <fullName evidence="3">histidine kinase</fullName>
        <ecNumber evidence="3">2.7.13.3</ecNumber>
    </recommendedName>
</protein>
<comment type="catalytic activity">
    <reaction evidence="1">
        <text>ATP + protein L-histidine = ADP + protein N-phospho-L-histidine.</text>
        <dbReference type="EC" id="2.7.13.3"/>
    </reaction>
</comment>
<proteinExistence type="predicted"/>
<reference evidence="13 14" key="1">
    <citation type="submission" date="2019-06" db="EMBL/GenBank/DDBJ databases">
        <title>Sequencing the genomes of 1000 actinobacteria strains.</title>
        <authorList>
            <person name="Klenk H.-P."/>
        </authorList>
    </citation>
    <scope>NUCLEOTIDE SEQUENCE [LARGE SCALE GENOMIC DNA]</scope>
    <source>
        <strain evidence="13 14">DSM 17305</strain>
    </source>
</reference>
<dbReference type="SUPFAM" id="SSF47384">
    <property type="entry name" value="Homodimeric domain of signal transducing histidine kinase"/>
    <property type="match status" value="1"/>
</dbReference>
<dbReference type="OrthoDB" id="9786919at2"/>
<dbReference type="InterPro" id="IPR005467">
    <property type="entry name" value="His_kinase_dom"/>
</dbReference>
<evidence type="ECO:0000256" key="1">
    <source>
        <dbReference type="ARBA" id="ARBA00000085"/>
    </source>
</evidence>
<dbReference type="PANTHER" id="PTHR45436:SF5">
    <property type="entry name" value="SENSOR HISTIDINE KINASE TRCS"/>
    <property type="match status" value="1"/>
</dbReference>
<dbReference type="RefSeq" id="WP_141860167.1">
    <property type="nucleotide sequence ID" value="NZ_BAAAKA010000009.1"/>
</dbReference>
<dbReference type="AlphaFoldDB" id="A0A542DSX7"/>
<comment type="caution">
    <text evidence="13">The sequence shown here is derived from an EMBL/GenBank/DDBJ whole genome shotgun (WGS) entry which is preliminary data.</text>
</comment>
<dbReference type="InterPro" id="IPR003661">
    <property type="entry name" value="HisK_dim/P_dom"/>
</dbReference>
<accession>A0A542DSX7</accession>
<keyword evidence="6 11" id="KW-0812">Transmembrane</keyword>
<evidence type="ECO:0000256" key="4">
    <source>
        <dbReference type="ARBA" id="ARBA00022553"/>
    </source>
</evidence>
<dbReference type="Proteomes" id="UP000316298">
    <property type="component" value="Unassembled WGS sequence"/>
</dbReference>
<dbReference type="PRINTS" id="PR00344">
    <property type="entry name" value="BCTRLSENSOR"/>
</dbReference>
<evidence type="ECO:0000259" key="12">
    <source>
        <dbReference type="PROSITE" id="PS50109"/>
    </source>
</evidence>
<evidence type="ECO:0000256" key="11">
    <source>
        <dbReference type="SAM" id="Phobius"/>
    </source>
</evidence>
<dbReference type="SMART" id="SM00387">
    <property type="entry name" value="HATPase_c"/>
    <property type="match status" value="1"/>
</dbReference>
<dbReference type="GO" id="GO:0005886">
    <property type="term" value="C:plasma membrane"/>
    <property type="evidence" value="ECO:0007669"/>
    <property type="project" value="UniProtKB-SubCell"/>
</dbReference>
<evidence type="ECO:0000256" key="3">
    <source>
        <dbReference type="ARBA" id="ARBA00012438"/>
    </source>
</evidence>
<gene>
    <name evidence="13" type="ORF">FB475_5767</name>
</gene>
<dbReference type="CDD" id="cd00082">
    <property type="entry name" value="HisKA"/>
    <property type="match status" value="1"/>
</dbReference>
<dbReference type="Gene3D" id="3.30.565.10">
    <property type="entry name" value="Histidine kinase-like ATPase, C-terminal domain"/>
    <property type="match status" value="1"/>
</dbReference>
<dbReference type="InterPro" id="IPR050428">
    <property type="entry name" value="TCS_sensor_his_kinase"/>
</dbReference>
<dbReference type="EC" id="2.7.13.3" evidence="3"/>
<evidence type="ECO:0000313" key="13">
    <source>
        <dbReference type="EMBL" id="TQJ06114.1"/>
    </source>
</evidence>
<evidence type="ECO:0000256" key="2">
    <source>
        <dbReference type="ARBA" id="ARBA00004236"/>
    </source>
</evidence>
<feature type="domain" description="Histidine kinase" evidence="12">
    <location>
        <begin position="185"/>
        <end position="399"/>
    </location>
</feature>
<dbReference type="InterPro" id="IPR003594">
    <property type="entry name" value="HATPase_dom"/>
</dbReference>
<dbReference type="CDD" id="cd00075">
    <property type="entry name" value="HATPase"/>
    <property type="match status" value="1"/>
</dbReference>
<evidence type="ECO:0000256" key="9">
    <source>
        <dbReference type="ARBA" id="ARBA00023012"/>
    </source>
</evidence>
<feature type="transmembrane region" description="Helical" evidence="11">
    <location>
        <begin position="20"/>
        <end position="43"/>
    </location>
</feature>
<dbReference type="PROSITE" id="PS50109">
    <property type="entry name" value="HIS_KIN"/>
    <property type="match status" value="1"/>
</dbReference>
<keyword evidence="14" id="KW-1185">Reference proteome</keyword>
<sequence>MTAHPIGDEVLVRRAARGVAVQAAALVAVAMLLLIALVTVVMVRGQQGAADDLLRSAIATADDVGDPPAGTWLVMGGSASPGLPAELRADLAALRTDAASKVDVTTIEAEDGSYRIATGLVKGRPVQAVLDLAPAHRERARMLQAMGLAAVLALMLAGLLGVLIGRRAVRPLAEALTLQRAFVADAGHELRTPLTLLSTRAQLLGRALHRDGVSEQVLEDADGVIRDTRRLTGIVDDLLAAADPRRAEDHEPVDLVSVARDVADAAGAHAEQVGVRLRSAADRDRMPALGSASAIRRAAMALVDNAIDHTPRGGEVRIVVRRHRRDVILSVSDTGPGLAPEAAQRVLRRFDSGGQRRGRAHYGLGLALAHDVANRLGGQLRLAPSEVGATFELVLPALPETTKNPQASSDP</sequence>
<dbReference type="SMART" id="SM00388">
    <property type="entry name" value="HisKA"/>
    <property type="match status" value="1"/>
</dbReference>
<evidence type="ECO:0000313" key="14">
    <source>
        <dbReference type="Proteomes" id="UP000316298"/>
    </source>
</evidence>
<feature type="transmembrane region" description="Helical" evidence="11">
    <location>
        <begin position="145"/>
        <end position="164"/>
    </location>
</feature>
<keyword evidence="9" id="KW-0902">Two-component regulatory system</keyword>
<evidence type="ECO:0000256" key="8">
    <source>
        <dbReference type="ARBA" id="ARBA00022989"/>
    </source>
</evidence>
<dbReference type="PANTHER" id="PTHR45436">
    <property type="entry name" value="SENSOR HISTIDINE KINASE YKOH"/>
    <property type="match status" value="1"/>
</dbReference>
<evidence type="ECO:0000256" key="10">
    <source>
        <dbReference type="ARBA" id="ARBA00023136"/>
    </source>
</evidence>
<dbReference type="SUPFAM" id="SSF55874">
    <property type="entry name" value="ATPase domain of HSP90 chaperone/DNA topoisomerase II/histidine kinase"/>
    <property type="match status" value="1"/>
</dbReference>
<dbReference type="EMBL" id="VFMM01000003">
    <property type="protein sequence ID" value="TQJ06114.1"/>
    <property type="molecule type" value="Genomic_DNA"/>
</dbReference>
<dbReference type="Pfam" id="PF02518">
    <property type="entry name" value="HATPase_c"/>
    <property type="match status" value="1"/>
</dbReference>
<name>A0A542DSX7_9ACTN</name>
<evidence type="ECO:0000256" key="6">
    <source>
        <dbReference type="ARBA" id="ARBA00022692"/>
    </source>
</evidence>
<keyword evidence="5" id="KW-0808">Transferase</keyword>
<organism evidence="13 14">
    <name type="scientific">Kribbella jejuensis</name>
    <dbReference type="NCBI Taxonomy" id="236068"/>
    <lineage>
        <taxon>Bacteria</taxon>
        <taxon>Bacillati</taxon>
        <taxon>Actinomycetota</taxon>
        <taxon>Actinomycetes</taxon>
        <taxon>Propionibacteriales</taxon>
        <taxon>Kribbellaceae</taxon>
        <taxon>Kribbella</taxon>
    </lineage>
</organism>
<dbReference type="InterPro" id="IPR036890">
    <property type="entry name" value="HATPase_C_sf"/>
</dbReference>
<keyword evidence="8 11" id="KW-1133">Transmembrane helix</keyword>
<comment type="subcellular location">
    <subcellularLocation>
        <location evidence="2">Cell membrane</location>
    </subcellularLocation>
</comment>
<keyword evidence="10 11" id="KW-0472">Membrane</keyword>
<keyword evidence="4" id="KW-0597">Phosphoprotein</keyword>
<dbReference type="InterPro" id="IPR004358">
    <property type="entry name" value="Sig_transdc_His_kin-like_C"/>
</dbReference>
<dbReference type="InterPro" id="IPR036097">
    <property type="entry name" value="HisK_dim/P_sf"/>
</dbReference>